<sequence>MRVVLDTNVIVSGLFWSKIPGKVLGKCQKEYTLCFTKETFLELRKTLSYPKFTPYIQKLTFTLEEFLVRLVEKALVISKPSQRISVVKEHPSDNKFLACAITGQASFIISGDKHLLKLKEFQGIPIVSPREFLKIIGK</sequence>
<proteinExistence type="predicted"/>
<evidence type="ECO:0000259" key="1">
    <source>
        <dbReference type="SMART" id="SM00670"/>
    </source>
</evidence>
<dbReference type="PANTHER" id="PTHR34610">
    <property type="entry name" value="SSL7007 PROTEIN"/>
    <property type="match status" value="1"/>
</dbReference>
<dbReference type="NCBIfam" id="TIGR00305">
    <property type="entry name" value="putative toxin-antitoxin system toxin component, PIN family"/>
    <property type="match status" value="1"/>
</dbReference>
<protein>
    <submittedName>
        <fullName evidence="2">Putative toxin-antitoxin system toxin component, PIN family</fullName>
    </submittedName>
</protein>
<dbReference type="Pfam" id="PF13470">
    <property type="entry name" value="PIN_3"/>
    <property type="match status" value="1"/>
</dbReference>
<accession>A0A2H0TJF4</accession>
<evidence type="ECO:0000313" key="2">
    <source>
        <dbReference type="EMBL" id="PIR71682.1"/>
    </source>
</evidence>
<feature type="domain" description="PIN" evidence="1">
    <location>
        <begin position="1"/>
        <end position="117"/>
    </location>
</feature>
<gene>
    <name evidence="2" type="ORF">COU43_01185</name>
</gene>
<dbReference type="EMBL" id="PFCK01000033">
    <property type="protein sequence ID" value="PIR71682.1"/>
    <property type="molecule type" value="Genomic_DNA"/>
</dbReference>
<dbReference type="Gene3D" id="3.40.50.1010">
    <property type="entry name" value="5'-nuclease"/>
    <property type="match status" value="1"/>
</dbReference>
<dbReference type="PANTHER" id="PTHR34610:SF4">
    <property type="entry name" value="SLL8027 PROTEIN"/>
    <property type="match status" value="1"/>
</dbReference>
<organism evidence="2 3">
    <name type="scientific">Candidatus Nealsonbacteria bacterium CG10_big_fil_rev_8_21_14_0_10_37_25</name>
    <dbReference type="NCBI Taxonomy" id="1974711"/>
    <lineage>
        <taxon>Bacteria</taxon>
        <taxon>Candidatus Nealsoniibacteriota</taxon>
    </lineage>
</organism>
<reference evidence="3" key="1">
    <citation type="submission" date="2017-09" db="EMBL/GenBank/DDBJ databases">
        <title>Depth-based differentiation of microbial function through sediment-hosted aquifers and enrichment of novel symbionts in the deep terrestrial subsurface.</title>
        <authorList>
            <person name="Probst A.J."/>
            <person name="Ladd B."/>
            <person name="Jarett J.K."/>
            <person name="Geller-Mcgrath D.E."/>
            <person name="Sieber C.M.K."/>
            <person name="Emerson J.B."/>
            <person name="Anantharaman K."/>
            <person name="Thomas B.C."/>
            <person name="Malmstrom R."/>
            <person name="Stieglmeier M."/>
            <person name="Klingl A."/>
            <person name="Woyke T."/>
            <person name="Ryan C.M."/>
            <person name="Banfield J.F."/>
        </authorList>
    </citation>
    <scope>NUCLEOTIDE SEQUENCE [LARGE SCALE GENOMIC DNA]</scope>
</reference>
<dbReference type="InterPro" id="IPR029060">
    <property type="entry name" value="PIN-like_dom_sf"/>
</dbReference>
<evidence type="ECO:0000313" key="3">
    <source>
        <dbReference type="Proteomes" id="UP000228909"/>
    </source>
</evidence>
<dbReference type="Proteomes" id="UP000228909">
    <property type="component" value="Unassembled WGS sequence"/>
</dbReference>
<dbReference type="SUPFAM" id="SSF88723">
    <property type="entry name" value="PIN domain-like"/>
    <property type="match status" value="1"/>
</dbReference>
<dbReference type="InterPro" id="IPR002850">
    <property type="entry name" value="PIN_toxin-like"/>
</dbReference>
<dbReference type="InterPro" id="IPR002716">
    <property type="entry name" value="PIN_dom"/>
</dbReference>
<dbReference type="AlphaFoldDB" id="A0A2H0TJF4"/>
<dbReference type="SMART" id="SM00670">
    <property type="entry name" value="PINc"/>
    <property type="match status" value="1"/>
</dbReference>
<comment type="caution">
    <text evidence="2">The sequence shown here is derived from an EMBL/GenBank/DDBJ whole genome shotgun (WGS) entry which is preliminary data.</text>
</comment>
<name>A0A2H0TJF4_9BACT</name>